<dbReference type="PROSITE" id="PS51257">
    <property type="entry name" value="PROKAR_LIPOPROTEIN"/>
    <property type="match status" value="1"/>
</dbReference>
<proteinExistence type="predicted"/>
<protein>
    <submittedName>
        <fullName evidence="1">Uncharacterized protein</fullName>
    </submittedName>
</protein>
<gene>
    <name evidence="1" type="ORF">ACFFJ8_33020</name>
</gene>
<name>A0ABV6JJV1_9BACL</name>
<organism evidence="1 2">
    <name type="scientific">Paenibacillus mendelii</name>
    <dbReference type="NCBI Taxonomy" id="206163"/>
    <lineage>
        <taxon>Bacteria</taxon>
        <taxon>Bacillati</taxon>
        <taxon>Bacillota</taxon>
        <taxon>Bacilli</taxon>
        <taxon>Bacillales</taxon>
        <taxon>Paenibacillaceae</taxon>
        <taxon>Paenibacillus</taxon>
    </lineage>
</organism>
<dbReference type="RefSeq" id="WP_204817006.1">
    <property type="nucleotide sequence ID" value="NZ_JANHOF010000002.1"/>
</dbReference>
<evidence type="ECO:0000313" key="2">
    <source>
        <dbReference type="Proteomes" id="UP001589818"/>
    </source>
</evidence>
<accession>A0ABV6JJV1</accession>
<keyword evidence="2" id="KW-1185">Reference proteome</keyword>
<comment type="caution">
    <text evidence="1">The sequence shown here is derived from an EMBL/GenBank/DDBJ whole genome shotgun (WGS) entry which is preliminary data.</text>
</comment>
<dbReference type="Proteomes" id="UP001589818">
    <property type="component" value="Unassembled WGS sequence"/>
</dbReference>
<dbReference type="EMBL" id="JBHLVF010000047">
    <property type="protein sequence ID" value="MFC0396186.1"/>
    <property type="molecule type" value="Genomic_DNA"/>
</dbReference>
<sequence length="197" mass="21402">MNQKHKGHSSKLVSILILLVITLVLSGCGSKGTWVSNTDPNVTTEVYNNGSGNEQTITKLDTEEPVVNAESVDPTKVEPINPPIKNIQPVSDDRINAKEDSIQAKSTLAIPAAKNEPKVVQGKGLYVGQIDTHSVEITTNEGPTVFQVSQYMSSQLVKIPDSANGTPVVFEYTQKEIILSGEKYIERWLTSIQPSEG</sequence>
<evidence type="ECO:0000313" key="1">
    <source>
        <dbReference type="EMBL" id="MFC0396186.1"/>
    </source>
</evidence>
<reference evidence="1 2" key="1">
    <citation type="submission" date="2024-09" db="EMBL/GenBank/DDBJ databases">
        <authorList>
            <person name="Sun Q."/>
            <person name="Mori K."/>
        </authorList>
    </citation>
    <scope>NUCLEOTIDE SEQUENCE [LARGE SCALE GENOMIC DNA]</scope>
    <source>
        <strain evidence="1 2">CCM 4839</strain>
    </source>
</reference>